<gene>
    <name evidence="1" type="ORF">HannXRQ_Chr14g0438591</name>
</gene>
<keyword evidence="2" id="KW-1185">Reference proteome</keyword>
<accession>A0A251SG33</accession>
<dbReference type="Proteomes" id="UP000215914">
    <property type="component" value="Chromosome 14"/>
</dbReference>
<proteinExistence type="predicted"/>
<dbReference type="AlphaFoldDB" id="A0A251SG33"/>
<organism evidence="1 2">
    <name type="scientific">Helianthus annuus</name>
    <name type="common">Common sunflower</name>
    <dbReference type="NCBI Taxonomy" id="4232"/>
    <lineage>
        <taxon>Eukaryota</taxon>
        <taxon>Viridiplantae</taxon>
        <taxon>Streptophyta</taxon>
        <taxon>Embryophyta</taxon>
        <taxon>Tracheophyta</taxon>
        <taxon>Spermatophyta</taxon>
        <taxon>Magnoliopsida</taxon>
        <taxon>eudicotyledons</taxon>
        <taxon>Gunneridae</taxon>
        <taxon>Pentapetalae</taxon>
        <taxon>asterids</taxon>
        <taxon>campanulids</taxon>
        <taxon>Asterales</taxon>
        <taxon>Asteraceae</taxon>
        <taxon>Asteroideae</taxon>
        <taxon>Heliantheae alliance</taxon>
        <taxon>Heliantheae</taxon>
        <taxon>Helianthus</taxon>
    </lineage>
</organism>
<sequence>MADVYSGRRSCKRHCKRQWGGVVAGVGVGENETEWMWVCRRSRRCRSVARGREGLQCKSVKERRWV</sequence>
<dbReference type="InParanoid" id="A0A251SG33"/>
<protein>
    <submittedName>
        <fullName evidence="1">Uncharacterized protein</fullName>
    </submittedName>
</protein>
<dbReference type="EMBL" id="CM007903">
    <property type="protein sequence ID" value="OTF97796.1"/>
    <property type="molecule type" value="Genomic_DNA"/>
</dbReference>
<name>A0A251SG33_HELAN</name>
<reference evidence="2" key="1">
    <citation type="journal article" date="2017" name="Nature">
        <title>The sunflower genome provides insights into oil metabolism, flowering and Asterid evolution.</title>
        <authorList>
            <person name="Badouin H."/>
            <person name="Gouzy J."/>
            <person name="Grassa C.J."/>
            <person name="Murat F."/>
            <person name="Staton S.E."/>
            <person name="Cottret L."/>
            <person name="Lelandais-Briere C."/>
            <person name="Owens G.L."/>
            <person name="Carrere S."/>
            <person name="Mayjonade B."/>
            <person name="Legrand L."/>
            <person name="Gill N."/>
            <person name="Kane N.C."/>
            <person name="Bowers J.E."/>
            <person name="Hubner S."/>
            <person name="Bellec A."/>
            <person name="Berard A."/>
            <person name="Berges H."/>
            <person name="Blanchet N."/>
            <person name="Boniface M.C."/>
            <person name="Brunel D."/>
            <person name="Catrice O."/>
            <person name="Chaidir N."/>
            <person name="Claudel C."/>
            <person name="Donnadieu C."/>
            <person name="Faraut T."/>
            <person name="Fievet G."/>
            <person name="Helmstetter N."/>
            <person name="King M."/>
            <person name="Knapp S.J."/>
            <person name="Lai Z."/>
            <person name="Le Paslier M.C."/>
            <person name="Lippi Y."/>
            <person name="Lorenzon L."/>
            <person name="Mandel J.R."/>
            <person name="Marage G."/>
            <person name="Marchand G."/>
            <person name="Marquand E."/>
            <person name="Bret-Mestries E."/>
            <person name="Morien E."/>
            <person name="Nambeesan S."/>
            <person name="Nguyen T."/>
            <person name="Pegot-Espagnet P."/>
            <person name="Pouilly N."/>
            <person name="Raftis F."/>
            <person name="Sallet E."/>
            <person name="Schiex T."/>
            <person name="Thomas J."/>
            <person name="Vandecasteele C."/>
            <person name="Vares D."/>
            <person name="Vear F."/>
            <person name="Vautrin S."/>
            <person name="Crespi M."/>
            <person name="Mangin B."/>
            <person name="Burke J.M."/>
            <person name="Salse J."/>
            <person name="Munos S."/>
            <person name="Vincourt P."/>
            <person name="Rieseberg L.H."/>
            <person name="Langlade N.B."/>
        </authorList>
    </citation>
    <scope>NUCLEOTIDE SEQUENCE [LARGE SCALE GENOMIC DNA]</scope>
    <source>
        <strain evidence="2">cv. SF193</strain>
    </source>
</reference>
<evidence type="ECO:0000313" key="1">
    <source>
        <dbReference type="EMBL" id="OTF97796.1"/>
    </source>
</evidence>
<evidence type="ECO:0000313" key="2">
    <source>
        <dbReference type="Proteomes" id="UP000215914"/>
    </source>
</evidence>